<name>A0AAE0BUH1_9CHLO</name>
<gene>
    <name evidence="3" type="ORF">CYMTET_41013</name>
    <name evidence="2" type="ORF">CYMTET_47271</name>
</gene>
<accession>A0AAE0BUH1</accession>
<dbReference type="AlphaFoldDB" id="A0AAE0BUH1"/>
<sequence>MCVTMDALDAANVFVKDALVTTTSNLNTVDDVSDTFNDLQQTSREMHDAIGASFETNVDHEELENELERLFKSDDSAEPRIEAPSTQSIPSSVSNVAVSKRAREESDTADDIAFPTVPSALFVSDKVETRNLSTRN</sequence>
<evidence type="ECO:0000313" key="4">
    <source>
        <dbReference type="Proteomes" id="UP001190700"/>
    </source>
</evidence>
<reference evidence="2 4" key="1">
    <citation type="journal article" date="2015" name="Genome Biol. Evol.">
        <title>Comparative Genomics of a Bacterivorous Green Alga Reveals Evolutionary Causalities and Consequences of Phago-Mixotrophic Mode of Nutrition.</title>
        <authorList>
            <person name="Burns J.A."/>
            <person name="Paasch A."/>
            <person name="Narechania A."/>
            <person name="Kim E."/>
        </authorList>
    </citation>
    <scope>NUCLEOTIDE SEQUENCE [LARGE SCALE GENOMIC DNA]</scope>
    <source>
        <strain evidence="2">PLY_AMNH</strain>
    </source>
</reference>
<proteinExistence type="predicted"/>
<evidence type="ECO:0000256" key="1">
    <source>
        <dbReference type="SAM" id="MobiDB-lite"/>
    </source>
</evidence>
<dbReference type="Proteomes" id="UP001190700">
    <property type="component" value="Unassembled WGS sequence"/>
</dbReference>
<feature type="region of interest" description="Disordered" evidence="1">
    <location>
        <begin position="73"/>
        <end position="111"/>
    </location>
</feature>
<protein>
    <submittedName>
        <fullName evidence="2">Uncharacterized protein</fullName>
    </submittedName>
</protein>
<comment type="caution">
    <text evidence="2">The sequence shown here is derived from an EMBL/GenBank/DDBJ whole genome shotgun (WGS) entry which is preliminary data.</text>
</comment>
<dbReference type="EMBL" id="LGRX02027263">
    <property type="protein sequence ID" value="KAK3249567.1"/>
    <property type="molecule type" value="Genomic_DNA"/>
</dbReference>
<organism evidence="2 4">
    <name type="scientific">Cymbomonas tetramitiformis</name>
    <dbReference type="NCBI Taxonomy" id="36881"/>
    <lineage>
        <taxon>Eukaryota</taxon>
        <taxon>Viridiplantae</taxon>
        <taxon>Chlorophyta</taxon>
        <taxon>Pyramimonadophyceae</taxon>
        <taxon>Pyramimonadales</taxon>
        <taxon>Pyramimonadaceae</taxon>
        <taxon>Cymbomonas</taxon>
    </lineage>
</organism>
<evidence type="ECO:0000313" key="3">
    <source>
        <dbReference type="EMBL" id="KAK3249567.1"/>
    </source>
</evidence>
<evidence type="ECO:0000313" key="2">
    <source>
        <dbReference type="EMBL" id="KAK3243002.1"/>
    </source>
</evidence>
<reference evidence="2" key="2">
    <citation type="submission" date="2023-06" db="EMBL/GenBank/DDBJ databases">
        <title>Long-read-based genome assembly of the green algal bacterivore Cymbomonas tetramitiformis.</title>
        <authorList>
            <person name="Gyaltshen Y."/>
            <person name="Rozenberg A."/>
            <person name="Paasch A."/>
            <person name="Burns J.A."/>
            <person name="Warring S."/>
            <person name="Larson R."/>
            <person name="Maurer-Alcala X."/>
            <person name="Dacks J."/>
            <person name="Kim E."/>
        </authorList>
    </citation>
    <scope>NUCLEOTIDE SEQUENCE</scope>
    <source>
        <strain evidence="2">PLY_AMNH</strain>
    </source>
</reference>
<keyword evidence="4" id="KW-1185">Reference proteome</keyword>
<feature type="compositionally biased region" description="Polar residues" evidence="1">
    <location>
        <begin position="84"/>
        <end position="97"/>
    </location>
</feature>
<dbReference type="Gene3D" id="6.10.250.1710">
    <property type="match status" value="1"/>
</dbReference>
<dbReference type="EMBL" id="LGRX02033090">
    <property type="protein sequence ID" value="KAK3243002.1"/>
    <property type="molecule type" value="Genomic_DNA"/>
</dbReference>